<dbReference type="Proteomes" id="UP000294744">
    <property type="component" value="Unassembled WGS sequence"/>
</dbReference>
<gene>
    <name evidence="1" type="ORF">E1161_01065</name>
</gene>
<reference evidence="1 2" key="1">
    <citation type="submission" date="2019-03" db="EMBL/GenBank/DDBJ databases">
        <title>Draft genome sequences of novel Actinobacteria.</title>
        <authorList>
            <person name="Sahin N."/>
            <person name="Ay H."/>
            <person name="Saygin H."/>
        </authorList>
    </citation>
    <scope>NUCLEOTIDE SEQUENCE [LARGE SCALE GENOMIC DNA]</scope>
    <source>
        <strain evidence="1 2">16K404</strain>
    </source>
</reference>
<dbReference type="RefSeq" id="WP_132618535.1">
    <property type="nucleotide sequence ID" value="NZ_SMKV01000001.1"/>
</dbReference>
<organism evidence="1 2">
    <name type="scientific">Saccharopolyspora aridisoli</name>
    <dbReference type="NCBI Taxonomy" id="2530385"/>
    <lineage>
        <taxon>Bacteria</taxon>
        <taxon>Bacillati</taxon>
        <taxon>Actinomycetota</taxon>
        <taxon>Actinomycetes</taxon>
        <taxon>Pseudonocardiales</taxon>
        <taxon>Pseudonocardiaceae</taxon>
        <taxon>Saccharopolyspora</taxon>
    </lineage>
</organism>
<evidence type="ECO:0000313" key="2">
    <source>
        <dbReference type="Proteomes" id="UP000294744"/>
    </source>
</evidence>
<comment type="caution">
    <text evidence="1">The sequence shown here is derived from an EMBL/GenBank/DDBJ whole genome shotgun (WGS) entry which is preliminary data.</text>
</comment>
<dbReference type="EMBL" id="SMKV01000001">
    <property type="protein sequence ID" value="TDC96841.1"/>
    <property type="molecule type" value="Genomic_DNA"/>
</dbReference>
<name>A0A4R4UX90_9PSEU</name>
<accession>A0A4R4UX90</accession>
<sequence>MGSGQDGVHVAPPTRTAAPVVAEASGAIEALRVLGAGISGVSAAIEAAELGKRVVRAPAAGA</sequence>
<dbReference type="AlphaFoldDB" id="A0A4R4UX90"/>
<evidence type="ECO:0000313" key="1">
    <source>
        <dbReference type="EMBL" id="TDC96841.1"/>
    </source>
</evidence>
<proteinExistence type="predicted"/>
<protein>
    <submittedName>
        <fullName evidence="1">Uncharacterized protein</fullName>
    </submittedName>
</protein>
<keyword evidence="2" id="KW-1185">Reference proteome</keyword>